<dbReference type="PANTHER" id="PTHR34222">
    <property type="entry name" value="GAG_PRE-INTEGRS DOMAIN-CONTAINING PROTEIN"/>
    <property type="match status" value="1"/>
</dbReference>
<dbReference type="Proteomes" id="UP000507222">
    <property type="component" value="Unassembled WGS sequence"/>
</dbReference>
<dbReference type="InterPro" id="IPR036875">
    <property type="entry name" value="Znf_CCHC_sf"/>
</dbReference>
<name>A0A6J5USR8_PRUAR</name>
<proteinExistence type="predicted"/>
<dbReference type="AlphaFoldDB" id="A0A6J5USR8"/>
<reference evidence="1 2" key="1">
    <citation type="submission" date="2020-05" db="EMBL/GenBank/DDBJ databases">
        <authorList>
            <person name="Campoy J."/>
            <person name="Schneeberger K."/>
            <person name="Spophaly S."/>
        </authorList>
    </citation>
    <scope>NUCLEOTIDE SEQUENCE [LARGE SCALE GENOMIC DNA]</scope>
    <source>
        <strain evidence="1">PruArmRojPasFocal</strain>
    </source>
</reference>
<dbReference type="SUPFAM" id="SSF57756">
    <property type="entry name" value="Retrovirus zinc finger-like domains"/>
    <property type="match status" value="1"/>
</dbReference>
<dbReference type="PANTHER" id="PTHR34222:SF100">
    <property type="entry name" value="CCHC-TYPE DOMAIN-CONTAINING PROTEIN"/>
    <property type="match status" value="1"/>
</dbReference>
<dbReference type="GO" id="GO:0008270">
    <property type="term" value="F:zinc ion binding"/>
    <property type="evidence" value="ECO:0007669"/>
    <property type="project" value="InterPro"/>
</dbReference>
<dbReference type="GO" id="GO:0003676">
    <property type="term" value="F:nucleic acid binding"/>
    <property type="evidence" value="ECO:0007669"/>
    <property type="project" value="InterPro"/>
</dbReference>
<dbReference type="Pfam" id="PF14223">
    <property type="entry name" value="Retrotran_gag_2"/>
    <property type="match status" value="1"/>
</dbReference>
<sequence>MASEKDDSLQAISVKLHGANYFYWAYVMKNFLMGKGMWGYVSGDIVVPSDKKAEKYADLLSTWQMQNSKIITWINNSVDISIGMQLAKFGTSKEIWEHLERLYKRSNFAKRYQLESDLRATKQGDKSIQDFYNVMTGLWDQLALTEPSGLSSIDLYCTYREEQRLVQFLMALRDDFEALRGSILHRNPLPSVDSVLNELLAEEVRLTSHAGTGLLPLPNQTVFAAQSRSFHSSQNKPRPRVAADECAFCKEKGHWKSQCPVLLNKKSQPQQVFPPKRSPTAAVVSSHRESSASPTVCLPHLLQVYPHPLGSLTQALHII</sequence>
<accession>A0A6J5USR8</accession>
<gene>
    <name evidence="1" type="ORF">CURHAP_LOCUS31140</name>
</gene>
<protein>
    <submittedName>
        <fullName evidence="1">Uncharacterized protein</fullName>
    </submittedName>
</protein>
<evidence type="ECO:0000313" key="1">
    <source>
        <dbReference type="EMBL" id="CAB4279072.1"/>
    </source>
</evidence>
<organism evidence="1 2">
    <name type="scientific">Prunus armeniaca</name>
    <name type="common">Apricot</name>
    <name type="synonym">Armeniaca vulgaris</name>
    <dbReference type="NCBI Taxonomy" id="36596"/>
    <lineage>
        <taxon>Eukaryota</taxon>
        <taxon>Viridiplantae</taxon>
        <taxon>Streptophyta</taxon>
        <taxon>Embryophyta</taxon>
        <taxon>Tracheophyta</taxon>
        <taxon>Spermatophyta</taxon>
        <taxon>Magnoliopsida</taxon>
        <taxon>eudicotyledons</taxon>
        <taxon>Gunneridae</taxon>
        <taxon>Pentapetalae</taxon>
        <taxon>rosids</taxon>
        <taxon>fabids</taxon>
        <taxon>Rosales</taxon>
        <taxon>Rosaceae</taxon>
        <taxon>Amygdaloideae</taxon>
        <taxon>Amygdaleae</taxon>
        <taxon>Prunus</taxon>
    </lineage>
</organism>
<evidence type="ECO:0000313" key="2">
    <source>
        <dbReference type="Proteomes" id="UP000507222"/>
    </source>
</evidence>
<dbReference type="Gene3D" id="4.10.60.10">
    <property type="entry name" value="Zinc finger, CCHC-type"/>
    <property type="match status" value="1"/>
</dbReference>
<dbReference type="EMBL" id="CAEKDK010000005">
    <property type="protein sequence ID" value="CAB4279072.1"/>
    <property type="molecule type" value="Genomic_DNA"/>
</dbReference>